<gene>
    <name evidence="2" type="ORF">RFI_03763</name>
</gene>
<evidence type="ECO:0000256" key="1">
    <source>
        <dbReference type="SAM" id="MobiDB-lite"/>
    </source>
</evidence>
<dbReference type="AlphaFoldDB" id="X6P6U9"/>
<protein>
    <submittedName>
        <fullName evidence="2">Uncharacterized protein</fullName>
    </submittedName>
</protein>
<sequence>QKVFGQIFNHLTSRKTNSRFYWDSMRNTFDPIVARLCFHFFSIQQQLKYNSFRLLFEDSELFLSQDASSSSSSSSSSPTKEPVPYYCANRHPLLLEDAPLSLCKEATVKWMDAEPKVEKHLVRAGEILYVAEKNRARDSESINVVVVTLAVSPAIATERRLHPTGQCKAAAAVEMRERGRHSCWKWLSFLDERFSEKFAKWYPHGSSYKTLKDMYEFEEKLDCEYRTFFNDKDKFIKYRNAGEDARKRQTSMAFGELMSEIEEKKELTNSYQISCAPQLFLAVQVLSWNDLSRAFSYDSKLCAQYPLTAQLLACNEDSWVIQYLPSIAKLLKHVHDEYSQQLLPEQLYDVHIKDIVKQKRECYSWWSDLYLQNHPTFAREHNRFLHTLCRLKRLSVHEHKKDDDDNNKNDNDDDNKGEREITLYDNDQVTYKWLFDVTSNDVLCFDKNKLNEIIRRHSAPVLEYGAINSESKYFDFASIENDIYHSFVHGRRPLALGVPLFQYRNDLDIHNSIATIETQHQDSQTAQIELLWEHTRLYTASSLQKQKGLEALNDVVVFLSNNLDQLFDTPLINLLQRMHFEEKDWSLFDFQIHIKDKKNVLCIKHVAALWRFLNNLMRIECLDESSITPFVLEIYRYPLSNELQQQIKAFVKKTPLTTMKDILRVWREIAYKLGQVQRNPPCAQEFQLAFLLRHYLRDNDLRHFPHEYLEWRFCATAYHCAYQEWKKKDERPASSWFRTFLSNIPFF</sequence>
<dbReference type="Proteomes" id="UP000023152">
    <property type="component" value="Unassembled WGS sequence"/>
</dbReference>
<keyword evidence="3" id="KW-1185">Reference proteome</keyword>
<reference evidence="2 3" key="1">
    <citation type="journal article" date="2013" name="Curr. Biol.">
        <title>The Genome of the Foraminiferan Reticulomyxa filosa.</title>
        <authorList>
            <person name="Glockner G."/>
            <person name="Hulsmann N."/>
            <person name="Schleicher M."/>
            <person name="Noegel A.A."/>
            <person name="Eichinger L."/>
            <person name="Gallinger C."/>
            <person name="Pawlowski J."/>
            <person name="Sierra R."/>
            <person name="Euteneuer U."/>
            <person name="Pillet L."/>
            <person name="Moustafa A."/>
            <person name="Platzer M."/>
            <person name="Groth M."/>
            <person name="Szafranski K."/>
            <person name="Schliwa M."/>
        </authorList>
    </citation>
    <scope>NUCLEOTIDE SEQUENCE [LARGE SCALE GENOMIC DNA]</scope>
</reference>
<dbReference type="OrthoDB" id="2377977at2759"/>
<evidence type="ECO:0000313" key="2">
    <source>
        <dbReference type="EMBL" id="ETO33347.1"/>
    </source>
</evidence>
<feature type="non-terminal residue" evidence="2">
    <location>
        <position position="1"/>
    </location>
</feature>
<evidence type="ECO:0000313" key="3">
    <source>
        <dbReference type="Proteomes" id="UP000023152"/>
    </source>
</evidence>
<feature type="region of interest" description="Disordered" evidence="1">
    <location>
        <begin position="399"/>
        <end position="419"/>
    </location>
</feature>
<name>X6P6U9_RETFI</name>
<organism evidence="2 3">
    <name type="scientific">Reticulomyxa filosa</name>
    <dbReference type="NCBI Taxonomy" id="46433"/>
    <lineage>
        <taxon>Eukaryota</taxon>
        <taxon>Sar</taxon>
        <taxon>Rhizaria</taxon>
        <taxon>Retaria</taxon>
        <taxon>Foraminifera</taxon>
        <taxon>Monothalamids</taxon>
        <taxon>Reticulomyxidae</taxon>
        <taxon>Reticulomyxa</taxon>
    </lineage>
</organism>
<comment type="caution">
    <text evidence="2">The sequence shown here is derived from an EMBL/GenBank/DDBJ whole genome shotgun (WGS) entry which is preliminary data.</text>
</comment>
<dbReference type="EMBL" id="ASPP01003474">
    <property type="protein sequence ID" value="ETO33347.1"/>
    <property type="molecule type" value="Genomic_DNA"/>
</dbReference>
<accession>X6P6U9</accession>
<proteinExistence type="predicted"/>